<evidence type="ECO:0000256" key="1">
    <source>
        <dbReference type="SAM" id="MobiDB-lite"/>
    </source>
</evidence>
<sequence length="108" mass="12173">MSTLIRGFFHWACCGRLKPQNAATNDLVVNNGVEMKEFKRSDILREPKQQDRPSTSSAGESSKFKTWSLRHTGILGLRPHATQYYLYRPGGGRMDGRSHPLSPMLAKP</sequence>
<feature type="compositionally biased region" description="Basic and acidic residues" evidence="1">
    <location>
        <begin position="40"/>
        <end position="51"/>
    </location>
</feature>
<proteinExistence type="predicted"/>
<keyword evidence="3" id="KW-1185">Reference proteome</keyword>
<evidence type="ECO:0000313" key="3">
    <source>
        <dbReference type="Proteomes" id="UP001642540"/>
    </source>
</evidence>
<protein>
    <submittedName>
        <fullName evidence="2">Uncharacterized protein</fullName>
    </submittedName>
</protein>
<dbReference type="Proteomes" id="UP001642540">
    <property type="component" value="Unassembled WGS sequence"/>
</dbReference>
<gene>
    <name evidence="2" type="ORF">ODALV1_LOCUS30600</name>
</gene>
<reference evidence="2 3" key="1">
    <citation type="submission" date="2024-08" db="EMBL/GenBank/DDBJ databases">
        <authorList>
            <person name="Cucini C."/>
            <person name="Frati F."/>
        </authorList>
    </citation>
    <scope>NUCLEOTIDE SEQUENCE [LARGE SCALE GENOMIC DNA]</scope>
</reference>
<comment type="caution">
    <text evidence="2">The sequence shown here is derived from an EMBL/GenBank/DDBJ whole genome shotgun (WGS) entry which is preliminary data.</text>
</comment>
<evidence type="ECO:0000313" key="2">
    <source>
        <dbReference type="EMBL" id="CAL8145788.1"/>
    </source>
</evidence>
<dbReference type="EMBL" id="CAXLJM020000164">
    <property type="protein sequence ID" value="CAL8145788.1"/>
    <property type="molecule type" value="Genomic_DNA"/>
</dbReference>
<accession>A0ABP1S8R6</accession>
<feature type="region of interest" description="Disordered" evidence="1">
    <location>
        <begin position="40"/>
        <end position="64"/>
    </location>
</feature>
<organism evidence="2 3">
    <name type="scientific">Orchesella dallaii</name>
    <dbReference type="NCBI Taxonomy" id="48710"/>
    <lineage>
        <taxon>Eukaryota</taxon>
        <taxon>Metazoa</taxon>
        <taxon>Ecdysozoa</taxon>
        <taxon>Arthropoda</taxon>
        <taxon>Hexapoda</taxon>
        <taxon>Collembola</taxon>
        <taxon>Entomobryomorpha</taxon>
        <taxon>Entomobryoidea</taxon>
        <taxon>Orchesellidae</taxon>
        <taxon>Orchesellinae</taxon>
        <taxon>Orchesella</taxon>
    </lineage>
</organism>
<name>A0ABP1S8R6_9HEXA</name>